<evidence type="ECO:0000259" key="2">
    <source>
        <dbReference type="Pfam" id="PF23553"/>
    </source>
</evidence>
<feature type="region of interest" description="Disordered" evidence="1">
    <location>
        <begin position="452"/>
        <end position="506"/>
    </location>
</feature>
<dbReference type="Proteomes" id="UP000794436">
    <property type="component" value="Unassembled WGS sequence"/>
</dbReference>
<feature type="compositionally biased region" description="Basic and acidic residues" evidence="1">
    <location>
        <begin position="307"/>
        <end position="326"/>
    </location>
</feature>
<name>A0A8K1CLY1_PYTOL</name>
<feature type="compositionally biased region" description="Basic and acidic residues" evidence="1">
    <location>
        <begin position="275"/>
        <end position="285"/>
    </location>
</feature>
<organism evidence="3 4">
    <name type="scientific">Pythium oligandrum</name>
    <name type="common">Mycoparasitic fungus</name>
    <dbReference type="NCBI Taxonomy" id="41045"/>
    <lineage>
        <taxon>Eukaryota</taxon>
        <taxon>Sar</taxon>
        <taxon>Stramenopiles</taxon>
        <taxon>Oomycota</taxon>
        <taxon>Peronosporomycetes</taxon>
        <taxon>Pythiales</taxon>
        <taxon>Pythiaceae</taxon>
        <taxon>Pythium</taxon>
    </lineage>
</organism>
<accession>A0A8K1CLY1</accession>
<feature type="compositionally biased region" description="Gly residues" evidence="1">
    <location>
        <begin position="329"/>
        <end position="346"/>
    </location>
</feature>
<feature type="region of interest" description="Disordered" evidence="1">
    <location>
        <begin position="1"/>
        <end position="27"/>
    </location>
</feature>
<sequence length="506" mass="54395">MPQAEDTRAMGDSAMDTHATGVGSGVIPRRMNGAGVGGVLGASGAGSGRESPSLPVLDAWLVHKLKNEWSSCELGEQLTRDKIAESLSSFLHLETPVKVRLLLAFLSMRKEDVEASKVVMNDLIALAEEDSEEWVKIGAGIVKQYLFLSTGEATSGSFLHEQLEKASAAVLKAVDEKKDRADALIIEDFFCHENAYLSPSVRPELTVQPAAHFTVCAKTNGKDTEHSPSERTTPKKPLHRPQIPRPTASTAPSRIAQAVSKSLPPPKKNMSDVSSEIRRKADAGRFKRQRSRISMIDIDEVKQIESEKAQKAEEQRKKLKAAKETKGPSGTGAAGGSGDKNGGEAGAAGDEEGGQPENGLEALAQYSEQEEALTTGSVDDHSGYAQNGTQVLLNAAFHSTQDVMQEVVAQQEHQGHVPPYQPRQAQPLHLRGFEPEDVQSYGGYGFGNGNSGFGSQFGDQPGNNGLVAFPDANSGGFFDEQSTQRNSGFDQNRNGGFLDGPPEYWR</sequence>
<dbReference type="AlphaFoldDB" id="A0A8K1CLY1"/>
<protein>
    <recommendedName>
        <fullName evidence="2">NELF-A N-terminal domain-containing protein</fullName>
    </recommendedName>
</protein>
<reference evidence="3" key="1">
    <citation type="submission" date="2019-03" db="EMBL/GenBank/DDBJ databases">
        <title>Long read genome sequence of the mycoparasitic Pythium oligandrum ATCC 38472 isolated from sugarbeet rhizosphere.</title>
        <authorList>
            <person name="Gaulin E."/>
        </authorList>
    </citation>
    <scope>NUCLEOTIDE SEQUENCE</scope>
    <source>
        <strain evidence="3">ATCC 38472_TT</strain>
    </source>
</reference>
<dbReference type="InterPro" id="IPR056557">
    <property type="entry name" value="NELF-A_N"/>
</dbReference>
<feature type="compositionally biased region" description="Basic and acidic residues" evidence="1">
    <location>
        <begin position="220"/>
        <end position="233"/>
    </location>
</feature>
<feature type="compositionally biased region" description="Polar residues" evidence="1">
    <location>
        <begin position="480"/>
        <end position="494"/>
    </location>
</feature>
<dbReference type="OrthoDB" id="2135488at2759"/>
<evidence type="ECO:0000313" key="3">
    <source>
        <dbReference type="EMBL" id="TMW65947.1"/>
    </source>
</evidence>
<evidence type="ECO:0000256" key="1">
    <source>
        <dbReference type="SAM" id="MobiDB-lite"/>
    </source>
</evidence>
<gene>
    <name evidence="3" type="ORF">Poli38472_003712</name>
</gene>
<feature type="region of interest" description="Disordered" evidence="1">
    <location>
        <begin position="307"/>
        <end position="382"/>
    </location>
</feature>
<feature type="region of interest" description="Disordered" evidence="1">
    <location>
        <begin position="219"/>
        <end position="288"/>
    </location>
</feature>
<evidence type="ECO:0000313" key="4">
    <source>
        <dbReference type="Proteomes" id="UP000794436"/>
    </source>
</evidence>
<proteinExistence type="predicted"/>
<comment type="caution">
    <text evidence="3">The sequence shown here is derived from an EMBL/GenBank/DDBJ whole genome shotgun (WGS) entry which is preliminary data.</text>
</comment>
<dbReference type="Pfam" id="PF23553">
    <property type="entry name" value="NELF-A_N"/>
    <property type="match status" value="1"/>
</dbReference>
<dbReference type="EMBL" id="SPLM01000036">
    <property type="protein sequence ID" value="TMW65947.1"/>
    <property type="molecule type" value="Genomic_DNA"/>
</dbReference>
<keyword evidence="4" id="KW-1185">Reference proteome</keyword>
<feature type="domain" description="NELF-A N-terminal" evidence="2">
    <location>
        <begin position="60"/>
        <end position="146"/>
    </location>
</feature>